<reference evidence="1" key="1">
    <citation type="submission" date="2021-02" db="EMBL/GenBank/DDBJ databases">
        <authorList>
            <person name="Nowell W R."/>
        </authorList>
    </citation>
    <scope>NUCLEOTIDE SEQUENCE</scope>
</reference>
<organism evidence="1 2">
    <name type="scientific">Rotaria sordida</name>
    <dbReference type="NCBI Taxonomy" id="392033"/>
    <lineage>
        <taxon>Eukaryota</taxon>
        <taxon>Metazoa</taxon>
        <taxon>Spiralia</taxon>
        <taxon>Gnathifera</taxon>
        <taxon>Rotifera</taxon>
        <taxon>Eurotatoria</taxon>
        <taxon>Bdelloidea</taxon>
        <taxon>Philodinida</taxon>
        <taxon>Philodinidae</taxon>
        <taxon>Rotaria</taxon>
    </lineage>
</organism>
<feature type="non-terminal residue" evidence="1">
    <location>
        <position position="1"/>
    </location>
</feature>
<sequence>LGGESKDSLLNVFRRLSKLRRQESFQFGLLESGYDIKTNTFWFIREASGHRGYVIVFNLHQSEQAHISLHDLTKHDVPSHIHYEYQWPQAPLSTSNKAHIDSDNLFIHPRSINIFWWMPKLVKPNILFKTAKEHTHNQ</sequence>
<dbReference type="Proteomes" id="UP000663889">
    <property type="component" value="Unassembled WGS sequence"/>
</dbReference>
<evidence type="ECO:0000313" key="1">
    <source>
        <dbReference type="EMBL" id="CAF1053218.1"/>
    </source>
</evidence>
<dbReference type="EMBL" id="CAJNOU010000637">
    <property type="protein sequence ID" value="CAF1053218.1"/>
    <property type="molecule type" value="Genomic_DNA"/>
</dbReference>
<dbReference type="AlphaFoldDB" id="A0A814KKI9"/>
<proteinExistence type="predicted"/>
<accession>A0A814KKI9</accession>
<evidence type="ECO:0000313" key="2">
    <source>
        <dbReference type="Proteomes" id="UP000663889"/>
    </source>
</evidence>
<gene>
    <name evidence="1" type="ORF">SEV965_LOCUS13449</name>
</gene>
<name>A0A814KKI9_9BILA</name>
<comment type="caution">
    <text evidence="1">The sequence shown here is derived from an EMBL/GenBank/DDBJ whole genome shotgun (WGS) entry which is preliminary data.</text>
</comment>
<protein>
    <submittedName>
        <fullName evidence="1">Uncharacterized protein</fullName>
    </submittedName>
</protein>